<dbReference type="RefSeq" id="WP_147107836.1">
    <property type="nucleotide sequence ID" value="NZ_BJVJ01000025.1"/>
</dbReference>
<reference evidence="4 5" key="1">
    <citation type="submission" date="2019-07" db="EMBL/GenBank/DDBJ databases">
        <title>Whole genome shotgun sequence of Pseudonocardia sulfidoxydans NBRC 16205.</title>
        <authorList>
            <person name="Hosoyama A."/>
            <person name="Uohara A."/>
            <person name="Ohji S."/>
            <person name="Ichikawa N."/>
        </authorList>
    </citation>
    <scope>NUCLEOTIDE SEQUENCE [LARGE SCALE GENOMIC DNA]</scope>
    <source>
        <strain evidence="4 5">NBRC 16205</strain>
    </source>
</reference>
<comment type="caution">
    <text evidence="4">The sequence shown here is derived from an EMBL/GenBank/DDBJ whole genome shotgun (WGS) entry which is preliminary data.</text>
</comment>
<keyword evidence="5" id="KW-1185">Reference proteome</keyword>
<feature type="domain" description="Luciferase-like" evidence="3">
    <location>
        <begin position="25"/>
        <end position="232"/>
    </location>
</feature>
<proteinExistence type="predicted"/>
<dbReference type="EMBL" id="BJVJ01000025">
    <property type="protein sequence ID" value="GEL23889.1"/>
    <property type="molecule type" value="Genomic_DNA"/>
</dbReference>
<dbReference type="CDD" id="cd01097">
    <property type="entry name" value="Tetrahydromethanopterin_reductase"/>
    <property type="match status" value="1"/>
</dbReference>
<dbReference type="PANTHER" id="PTHR43244">
    <property type="match status" value="1"/>
</dbReference>
<dbReference type="PANTHER" id="PTHR43244:SF1">
    <property type="entry name" value="5,10-METHYLENETETRAHYDROMETHANOPTERIN REDUCTASE"/>
    <property type="match status" value="1"/>
</dbReference>
<evidence type="ECO:0000313" key="5">
    <source>
        <dbReference type="Proteomes" id="UP000321685"/>
    </source>
</evidence>
<dbReference type="Pfam" id="PF00296">
    <property type="entry name" value="Bac_luciferase"/>
    <property type="match status" value="1"/>
</dbReference>
<gene>
    <name evidence="4" type="ORF">PSU4_28430</name>
</gene>
<protein>
    <submittedName>
        <fullName evidence="4">LLM class F420-dependent oxidoreductase</fullName>
    </submittedName>
</protein>
<dbReference type="Proteomes" id="UP000321685">
    <property type="component" value="Unassembled WGS sequence"/>
</dbReference>
<evidence type="ECO:0000313" key="4">
    <source>
        <dbReference type="EMBL" id="GEL23889.1"/>
    </source>
</evidence>
<dbReference type="InterPro" id="IPR011251">
    <property type="entry name" value="Luciferase-like_dom"/>
</dbReference>
<accession>A0A511DGH4</accession>
<evidence type="ECO:0000256" key="2">
    <source>
        <dbReference type="SAM" id="MobiDB-lite"/>
    </source>
</evidence>
<dbReference type="InterPro" id="IPR050564">
    <property type="entry name" value="F420-G6PD/mer"/>
</dbReference>
<evidence type="ECO:0000259" key="3">
    <source>
        <dbReference type="Pfam" id="PF00296"/>
    </source>
</evidence>
<feature type="region of interest" description="Disordered" evidence="2">
    <location>
        <begin position="151"/>
        <end position="173"/>
    </location>
</feature>
<keyword evidence="1" id="KW-0560">Oxidoreductase</keyword>
<dbReference type="SUPFAM" id="SSF51679">
    <property type="entry name" value="Bacterial luciferase-like"/>
    <property type="match status" value="1"/>
</dbReference>
<organism evidence="4 5">
    <name type="scientific">Pseudonocardia sulfidoxydans NBRC 16205</name>
    <dbReference type="NCBI Taxonomy" id="1223511"/>
    <lineage>
        <taxon>Bacteria</taxon>
        <taxon>Bacillati</taxon>
        <taxon>Actinomycetota</taxon>
        <taxon>Actinomycetes</taxon>
        <taxon>Pseudonocardiales</taxon>
        <taxon>Pseudonocardiaceae</taxon>
        <taxon>Pseudonocardia</taxon>
    </lineage>
</organism>
<name>A0A511DGH4_9PSEU</name>
<evidence type="ECO:0000256" key="1">
    <source>
        <dbReference type="ARBA" id="ARBA00023002"/>
    </source>
</evidence>
<sequence length="312" mass="32981">MVQPSDAGFGVMLPTFDPFRRGRTPVVEGAVLAEELGFDSGWVGDHLSFHPPLLDALTALTAAAVRTERLVLGTGVLLLPMRNAVWTAKQLASIDSLAPGRLLFGVGVGGENPAEWEAAGVSTAGRGARLDEGLDIVTALLRGEAVDHPGPLLPTRSPALEPAPATPPPLVVGGRSEAALRRAARRGDGWLGVWMSANRVAAVRAQLDGFAAEYGRPSPTPLLMVFVHVTDGRSGLETGRAEVAGFVKGQYGLPVERLERWVLVGDTDHVAKGLDELVEAGVRGFVLMPAASDPLEQFRRLAGVRERMTSSL</sequence>
<dbReference type="GO" id="GO:0016705">
    <property type="term" value="F:oxidoreductase activity, acting on paired donors, with incorporation or reduction of molecular oxygen"/>
    <property type="evidence" value="ECO:0007669"/>
    <property type="project" value="InterPro"/>
</dbReference>
<dbReference type="AlphaFoldDB" id="A0A511DGH4"/>
<dbReference type="Gene3D" id="3.20.20.30">
    <property type="entry name" value="Luciferase-like domain"/>
    <property type="match status" value="1"/>
</dbReference>
<dbReference type="OrthoDB" id="4566556at2"/>
<dbReference type="InterPro" id="IPR036661">
    <property type="entry name" value="Luciferase-like_sf"/>
</dbReference>